<name>A0A9X1FVA0_9RHOB</name>
<evidence type="ECO:0000313" key="1">
    <source>
        <dbReference type="EMBL" id="MBW4708620.1"/>
    </source>
</evidence>
<dbReference type="EMBL" id="JAHXDN010000003">
    <property type="protein sequence ID" value="MBW4708620.1"/>
    <property type="molecule type" value="Genomic_DNA"/>
</dbReference>
<dbReference type="Proteomes" id="UP001138661">
    <property type="component" value="Unassembled WGS sequence"/>
</dbReference>
<dbReference type="Pfam" id="PF08809">
    <property type="entry name" value="DUF1799"/>
    <property type="match status" value="1"/>
</dbReference>
<dbReference type="AlphaFoldDB" id="A0A9X1FVA0"/>
<organism evidence="1 2">
    <name type="scientific">Roseobacter insulae</name>
    <dbReference type="NCBI Taxonomy" id="2859783"/>
    <lineage>
        <taxon>Bacteria</taxon>
        <taxon>Pseudomonadati</taxon>
        <taxon>Pseudomonadota</taxon>
        <taxon>Alphaproteobacteria</taxon>
        <taxon>Rhodobacterales</taxon>
        <taxon>Roseobacteraceae</taxon>
        <taxon>Roseobacter</taxon>
    </lineage>
</organism>
<reference evidence="1" key="1">
    <citation type="submission" date="2021-07" db="EMBL/GenBank/DDBJ databases">
        <title>Roseobacter insulae sp. nov., isolated from a tidal flat.</title>
        <authorList>
            <person name="Park S."/>
            <person name="Yoon J.-H."/>
        </authorList>
    </citation>
    <scope>NUCLEOTIDE SEQUENCE</scope>
    <source>
        <strain evidence="1">YSTF-M11</strain>
    </source>
</reference>
<comment type="caution">
    <text evidence="1">The sequence shown here is derived from an EMBL/GenBank/DDBJ whole genome shotgun (WGS) entry which is preliminary data.</text>
</comment>
<accession>A0A9X1FVA0</accession>
<gene>
    <name evidence="1" type="ORF">KX928_12580</name>
</gene>
<sequence length="81" mass="8826">MLEREDAGVWPENVDAVMAYLAVCTQWRIVARADGPMHAVGLDYAGVRDGLKLARIKPSPALWSDLQMIEIGARAAMNGES</sequence>
<dbReference type="RefSeq" id="WP_219502840.1">
    <property type="nucleotide sequence ID" value="NZ_JAHXDN010000003.1"/>
</dbReference>
<keyword evidence="2" id="KW-1185">Reference proteome</keyword>
<dbReference type="InterPro" id="IPR014915">
    <property type="entry name" value="Phage_TLS_TfmB"/>
</dbReference>
<proteinExistence type="predicted"/>
<protein>
    <submittedName>
        <fullName evidence="1">DUF1799 domain-containing protein</fullName>
    </submittedName>
</protein>
<evidence type="ECO:0000313" key="2">
    <source>
        <dbReference type="Proteomes" id="UP001138661"/>
    </source>
</evidence>